<sequence length="205" mass="22337">MGTQVLPARDYLICSNSTVFHGGRKPYTAYGATNSGRLNNNHSGRKSNIRQNLEKQTASSINKSPSAPDLIIKHQSKKQRLPLTNVKRVEFVSIENIGTRKPSGITNSPMRSDDSYAGSACFLSPSPRRSSIRSVFDLVTQCLRLCVGRDLSPTSTSPPISKKFRCSSPTSPVHLSPFTNSPSASTLIDQLRAVFPNMDKQAGSL</sequence>
<comment type="caution">
    <text evidence="1">The sequence shown here is derived from an EMBL/GenBank/DDBJ whole genome shotgun (WGS) entry which is preliminary data.</text>
</comment>
<protein>
    <submittedName>
        <fullName evidence="1">Uncharacterized protein</fullName>
    </submittedName>
</protein>
<reference evidence="2" key="1">
    <citation type="journal article" date="2022" name="Mol. Ecol. Resour.">
        <title>The genomes of chicory, endive, great burdock and yacon provide insights into Asteraceae palaeo-polyploidization history and plant inulin production.</title>
        <authorList>
            <person name="Fan W."/>
            <person name="Wang S."/>
            <person name="Wang H."/>
            <person name="Wang A."/>
            <person name="Jiang F."/>
            <person name="Liu H."/>
            <person name="Zhao H."/>
            <person name="Xu D."/>
            <person name="Zhang Y."/>
        </authorList>
    </citation>
    <scope>NUCLEOTIDE SEQUENCE [LARGE SCALE GENOMIC DNA]</scope>
    <source>
        <strain evidence="2">cv. Punajuju</strain>
    </source>
</reference>
<dbReference type="EMBL" id="CM042009">
    <property type="protein sequence ID" value="KAI3792866.1"/>
    <property type="molecule type" value="Genomic_DNA"/>
</dbReference>
<gene>
    <name evidence="1" type="ORF">L2E82_06757</name>
</gene>
<organism evidence="1 2">
    <name type="scientific">Cichorium intybus</name>
    <name type="common">Chicory</name>
    <dbReference type="NCBI Taxonomy" id="13427"/>
    <lineage>
        <taxon>Eukaryota</taxon>
        <taxon>Viridiplantae</taxon>
        <taxon>Streptophyta</taxon>
        <taxon>Embryophyta</taxon>
        <taxon>Tracheophyta</taxon>
        <taxon>Spermatophyta</taxon>
        <taxon>Magnoliopsida</taxon>
        <taxon>eudicotyledons</taxon>
        <taxon>Gunneridae</taxon>
        <taxon>Pentapetalae</taxon>
        <taxon>asterids</taxon>
        <taxon>campanulids</taxon>
        <taxon>Asterales</taxon>
        <taxon>Asteraceae</taxon>
        <taxon>Cichorioideae</taxon>
        <taxon>Cichorieae</taxon>
        <taxon>Cichoriinae</taxon>
        <taxon>Cichorium</taxon>
    </lineage>
</organism>
<evidence type="ECO:0000313" key="1">
    <source>
        <dbReference type="EMBL" id="KAI3792866.1"/>
    </source>
</evidence>
<evidence type="ECO:0000313" key="2">
    <source>
        <dbReference type="Proteomes" id="UP001055811"/>
    </source>
</evidence>
<accession>A0ACB9HC86</accession>
<reference evidence="1 2" key="2">
    <citation type="journal article" date="2022" name="Mol. Ecol. Resour.">
        <title>The genomes of chicory, endive, great burdock and yacon provide insights into Asteraceae paleo-polyploidization history and plant inulin production.</title>
        <authorList>
            <person name="Fan W."/>
            <person name="Wang S."/>
            <person name="Wang H."/>
            <person name="Wang A."/>
            <person name="Jiang F."/>
            <person name="Liu H."/>
            <person name="Zhao H."/>
            <person name="Xu D."/>
            <person name="Zhang Y."/>
        </authorList>
    </citation>
    <scope>NUCLEOTIDE SEQUENCE [LARGE SCALE GENOMIC DNA]</scope>
    <source>
        <strain evidence="2">cv. Punajuju</strain>
        <tissue evidence="1">Leaves</tissue>
    </source>
</reference>
<dbReference type="Proteomes" id="UP001055811">
    <property type="component" value="Linkage Group LG01"/>
</dbReference>
<keyword evidence="2" id="KW-1185">Reference proteome</keyword>
<proteinExistence type="predicted"/>
<name>A0ACB9HC86_CICIN</name>